<dbReference type="EMBL" id="LAZR01033745">
    <property type="protein sequence ID" value="KKL47217.1"/>
    <property type="molecule type" value="Genomic_DNA"/>
</dbReference>
<feature type="region of interest" description="Disordered" evidence="1">
    <location>
        <begin position="468"/>
        <end position="510"/>
    </location>
</feature>
<feature type="compositionally biased region" description="Low complexity" evidence="1">
    <location>
        <begin position="481"/>
        <end position="492"/>
    </location>
</feature>
<feature type="compositionally biased region" description="Gly residues" evidence="1">
    <location>
        <begin position="471"/>
        <end position="480"/>
    </location>
</feature>
<evidence type="ECO:0000313" key="2">
    <source>
        <dbReference type="EMBL" id="KKL47217.1"/>
    </source>
</evidence>
<reference evidence="2" key="1">
    <citation type="journal article" date="2015" name="Nature">
        <title>Complex archaea that bridge the gap between prokaryotes and eukaryotes.</title>
        <authorList>
            <person name="Spang A."/>
            <person name="Saw J.H."/>
            <person name="Jorgensen S.L."/>
            <person name="Zaremba-Niedzwiedzka K."/>
            <person name="Martijn J."/>
            <person name="Lind A.E."/>
            <person name="van Eijk R."/>
            <person name="Schleper C."/>
            <person name="Guy L."/>
            <person name="Ettema T.J."/>
        </authorList>
    </citation>
    <scope>NUCLEOTIDE SEQUENCE</scope>
</reference>
<protein>
    <submittedName>
        <fullName evidence="2">Uncharacterized protein</fullName>
    </submittedName>
</protein>
<accession>A0A0F9F7Y1</accession>
<gene>
    <name evidence="2" type="ORF">LCGC14_2337750</name>
</gene>
<feature type="compositionally biased region" description="Gly residues" evidence="1">
    <location>
        <begin position="493"/>
        <end position="510"/>
    </location>
</feature>
<dbReference type="AlphaFoldDB" id="A0A0F9F7Y1"/>
<organism evidence="2">
    <name type="scientific">marine sediment metagenome</name>
    <dbReference type="NCBI Taxonomy" id="412755"/>
    <lineage>
        <taxon>unclassified sequences</taxon>
        <taxon>metagenomes</taxon>
        <taxon>ecological metagenomes</taxon>
    </lineage>
</organism>
<evidence type="ECO:0000256" key="1">
    <source>
        <dbReference type="SAM" id="MobiDB-lite"/>
    </source>
</evidence>
<feature type="compositionally biased region" description="Low complexity" evidence="1">
    <location>
        <begin position="424"/>
        <end position="435"/>
    </location>
</feature>
<feature type="region of interest" description="Disordered" evidence="1">
    <location>
        <begin position="400"/>
        <end position="438"/>
    </location>
</feature>
<feature type="non-terminal residue" evidence="2">
    <location>
        <position position="560"/>
    </location>
</feature>
<name>A0A0F9F7Y1_9ZZZZ</name>
<sequence length="560" mass="56862">VAGTLTQVAGLTVDTSDNLNMFSGLQKAFIVNGTILKIVDFSNTKITLNSAWTTAPTRGTTLTGGNSGATMVVDFVNATKTIVYGFTTSGTFAVSGELEVITGGGALPATRWATAVAEASTAPHQYSWTVYPDGASGSLPAKVYLGCWYRGRAVLSGNPNDPHQWYMARQLHPFDFAYVALDAQSPVAGTNSDAGKVGDIVRALIPFHDDYLVFGCASSMHYLQGDPAAGGELHSIDDFSGIFGAQSWCFDKIGDLYLYGSDGVSRIKRGTTFVQNLSTFTLPKLLEDEAADPTTHRIVLGYDKRRDGIVIAITKLSDGSNSNYFYDIKGEGFFPETYPEECGTYSMLYYSANDESNADLLMGSKDGYVRKFDDTSKDDDIGASNQAISSNVLMPIKNLDEEDDDGQGRLNSLTLELSGGASGGAHADSDGATDSAGGGGGAGGTGIFLVDVSGIATSTITIGAAGAAGADTGGNGGAGGNSSWADGATTVTGTGGGGGDGSADGNNIGGTGSGATNGDINLVGGDGQGGIVGVNGNALGGTGGSSHMGGGGRGGVTTGA</sequence>
<proteinExistence type="predicted"/>
<feature type="non-terminal residue" evidence="2">
    <location>
        <position position="1"/>
    </location>
</feature>
<comment type="caution">
    <text evidence="2">The sequence shown here is derived from an EMBL/GenBank/DDBJ whole genome shotgun (WGS) entry which is preliminary data.</text>
</comment>